<feature type="domain" description="PPIase FKBP-type" evidence="3">
    <location>
        <begin position="315"/>
        <end position="402"/>
    </location>
</feature>
<dbReference type="EC" id="5.2.1.8" evidence="1"/>
<keyword evidence="1" id="KW-0697">Rotamase</keyword>
<evidence type="ECO:0000256" key="2">
    <source>
        <dbReference type="SAM" id="MobiDB-lite"/>
    </source>
</evidence>
<organism evidence="4 5">
    <name type="scientific">Klebsormidium nitens</name>
    <name type="common">Green alga</name>
    <name type="synonym">Ulothrix nitens</name>
    <dbReference type="NCBI Taxonomy" id="105231"/>
    <lineage>
        <taxon>Eukaryota</taxon>
        <taxon>Viridiplantae</taxon>
        <taxon>Streptophyta</taxon>
        <taxon>Klebsormidiophyceae</taxon>
        <taxon>Klebsormidiales</taxon>
        <taxon>Klebsormidiaceae</taxon>
        <taxon>Klebsormidium</taxon>
    </lineage>
</organism>
<feature type="region of interest" description="Disordered" evidence="2">
    <location>
        <begin position="177"/>
        <end position="222"/>
    </location>
</feature>
<proteinExistence type="predicted"/>
<dbReference type="GO" id="GO:0003755">
    <property type="term" value="F:peptidyl-prolyl cis-trans isomerase activity"/>
    <property type="evidence" value="ECO:0000318"/>
    <property type="project" value="GO_Central"/>
</dbReference>
<gene>
    <name evidence="4" type="ORF">KFL_000430210</name>
</gene>
<dbReference type="InterPro" id="IPR044239">
    <property type="entry name" value="FKBP20-2-like"/>
</dbReference>
<evidence type="ECO:0000313" key="4">
    <source>
        <dbReference type="EMBL" id="GAQ79979.1"/>
    </source>
</evidence>
<dbReference type="Proteomes" id="UP000054558">
    <property type="component" value="Unassembled WGS sequence"/>
</dbReference>
<feature type="compositionally biased region" description="Polar residues" evidence="2">
    <location>
        <begin position="177"/>
        <end position="191"/>
    </location>
</feature>
<dbReference type="SUPFAM" id="SSF54534">
    <property type="entry name" value="FKBP-like"/>
    <property type="match status" value="1"/>
</dbReference>
<dbReference type="EMBL" id="DF236992">
    <property type="protein sequence ID" value="GAQ79979.1"/>
    <property type="molecule type" value="Genomic_DNA"/>
</dbReference>
<dbReference type="InterPro" id="IPR046357">
    <property type="entry name" value="PPIase_dom_sf"/>
</dbReference>
<keyword evidence="1" id="KW-0413">Isomerase</keyword>
<dbReference type="Gene3D" id="3.10.50.40">
    <property type="match status" value="1"/>
</dbReference>
<feature type="compositionally biased region" description="Polar residues" evidence="2">
    <location>
        <begin position="123"/>
        <end position="138"/>
    </location>
</feature>
<sequence>MMAAANTSTFTGCQGSFTSTALRATKQGTGNCIRWKGDTCLWTPLGEAALQQLGRKRQGARIVTSSPQTCLQCTLGVKNSIEAQALSPGLRTTRRRALIAESLVGREALSRPHQPSAEGAASQCETLTSQGTELTSQHDALPSERSRRSLLLFAAGALLSTQLIPPVLAEESIASPALTSQTVSTETSAESGSIRKKLEEARKESSAAASEPGAVRKKLDAARKEEASKDAVKVEVYKDERRPVAKDEVLDDYEKKLLTYNRKIQKLNNAPRDFPGFIREGYDVRVVTSSEYKTSGSGLLYRDYEEGSGPQPEEGQQVIFHYTGYNESGKRVDSSYQQNRPSETRIGINGMIPGFEEGVKTMRVGGKRRVIVPPDLGPPTGPSTFFSAKQFEVFDIELLGIKNCKRRQIGFYSDLVCDDVVAEIPAELK</sequence>
<evidence type="ECO:0000313" key="5">
    <source>
        <dbReference type="Proteomes" id="UP000054558"/>
    </source>
</evidence>
<dbReference type="InterPro" id="IPR001179">
    <property type="entry name" value="PPIase_FKBP_dom"/>
</dbReference>
<comment type="catalytic activity">
    <reaction evidence="1">
        <text>[protein]-peptidylproline (omega=180) = [protein]-peptidylproline (omega=0)</text>
        <dbReference type="Rhea" id="RHEA:16237"/>
        <dbReference type="Rhea" id="RHEA-COMP:10747"/>
        <dbReference type="Rhea" id="RHEA-COMP:10748"/>
        <dbReference type="ChEBI" id="CHEBI:83833"/>
        <dbReference type="ChEBI" id="CHEBI:83834"/>
        <dbReference type="EC" id="5.2.1.8"/>
    </reaction>
</comment>
<dbReference type="STRING" id="105231.A0A1Y1HS29"/>
<dbReference type="PANTHER" id="PTHR47414">
    <property type="entry name" value="PEPTIDYL-PROLYL CIS-TRANS ISOMERASE FKBP20-2, CHLOROPLASTIC"/>
    <property type="match status" value="1"/>
</dbReference>
<dbReference type="PROSITE" id="PS50059">
    <property type="entry name" value="FKBP_PPIASE"/>
    <property type="match status" value="1"/>
</dbReference>
<reference evidence="4 5" key="1">
    <citation type="journal article" date="2014" name="Nat. Commun.">
        <title>Klebsormidium flaccidum genome reveals primary factors for plant terrestrial adaptation.</title>
        <authorList>
            <person name="Hori K."/>
            <person name="Maruyama F."/>
            <person name="Fujisawa T."/>
            <person name="Togashi T."/>
            <person name="Yamamoto N."/>
            <person name="Seo M."/>
            <person name="Sato S."/>
            <person name="Yamada T."/>
            <person name="Mori H."/>
            <person name="Tajima N."/>
            <person name="Moriyama T."/>
            <person name="Ikeuchi M."/>
            <person name="Watanabe M."/>
            <person name="Wada H."/>
            <person name="Kobayashi K."/>
            <person name="Saito M."/>
            <person name="Masuda T."/>
            <person name="Sasaki-Sekimoto Y."/>
            <person name="Mashiguchi K."/>
            <person name="Awai K."/>
            <person name="Shimojima M."/>
            <person name="Masuda S."/>
            <person name="Iwai M."/>
            <person name="Nobusawa T."/>
            <person name="Narise T."/>
            <person name="Kondo S."/>
            <person name="Saito H."/>
            <person name="Sato R."/>
            <person name="Murakawa M."/>
            <person name="Ihara Y."/>
            <person name="Oshima-Yamada Y."/>
            <person name="Ohtaka K."/>
            <person name="Satoh M."/>
            <person name="Sonobe K."/>
            <person name="Ishii M."/>
            <person name="Ohtani R."/>
            <person name="Kanamori-Sato M."/>
            <person name="Honoki R."/>
            <person name="Miyazaki D."/>
            <person name="Mochizuki H."/>
            <person name="Umetsu J."/>
            <person name="Higashi K."/>
            <person name="Shibata D."/>
            <person name="Kamiya Y."/>
            <person name="Sato N."/>
            <person name="Nakamura Y."/>
            <person name="Tabata S."/>
            <person name="Ida S."/>
            <person name="Kurokawa K."/>
            <person name="Ohta H."/>
        </authorList>
    </citation>
    <scope>NUCLEOTIDE SEQUENCE [LARGE SCALE GENOMIC DNA]</scope>
    <source>
        <strain evidence="4 5">NIES-2285</strain>
    </source>
</reference>
<feature type="compositionally biased region" description="Basic and acidic residues" evidence="2">
    <location>
        <begin position="196"/>
        <end position="205"/>
    </location>
</feature>
<evidence type="ECO:0000259" key="3">
    <source>
        <dbReference type="PROSITE" id="PS50059"/>
    </source>
</evidence>
<feature type="region of interest" description="Disordered" evidence="2">
    <location>
        <begin position="109"/>
        <end position="141"/>
    </location>
</feature>
<dbReference type="AlphaFoldDB" id="A0A1Y1HS29"/>
<accession>A0A1Y1HS29</accession>
<dbReference type="PANTHER" id="PTHR47414:SF1">
    <property type="entry name" value="PEPTIDYL-PROLYL CIS-TRANS ISOMERASE FKBP20-2, CHLOROPLASTIC"/>
    <property type="match status" value="1"/>
</dbReference>
<dbReference type="OrthoDB" id="1902587at2759"/>
<dbReference type="Pfam" id="PF00254">
    <property type="entry name" value="FKBP_C"/>
    <property type="match status" value="1"/>
</dbReference>
<dbReference type="GO" id="GO:0010207">
    <property type="term" value="P:photosystem II assembly"/>
    <property type="evidence" value="ECO:0000318"/>
    <property type="project" value="GO_Central"/>
</dbReference>
<protein>
    <recommendedName>
        <fullName evidence="1">peptidylprolyl isomerase</fullName>
        <ecNumber evidence="1">5.2.1.8</ecNumber>
    </recommendedName>
</protein>
<name>A0A1Y1HS29_KLENI</name>
<evidence type="ECO:0000256" key="1">
    <source>
        <dbReference type="PROSITE-ProRule" id="PRU00277"/>
    </source>
</evidence>
<keyword evidence="5" id="KW-1185">Reference proteome</keyword>